<evidence type="ECO:0000259" key="1">
    <source>
        <dbReference type="Pfam" id="PF01869"/>
    </source>
</evidence>
<dbReference type="RefSeq" id="WP_252850118.1">
    <property type="nucleotide sequence ID" value="NZ_BAPW01000009.1"/>
</dbReference>
<keyword evidence="2" id="KW-0808">Transferase</keyword>
<dbReference type="Proteomes" id="UP001523401">
    <property type="component" value="Unassembled WGS sequence"/>
</dbReference>
<dbReference type="EMBL" id="JAMXQU010000016">
    <property type="protein sequence ID" value="MCO6161163.1"/>
    <property type="molecule type" value="Genomic_DNA"/>
</dbReference>
<feature type="domain" description="ATPase BadF/BadG/BcrA/BcrD type" evidence="1">
    <location>
        <begin position="9"/>
        <end position="296"/>
    </location>
</feature>
<dbReference type="Gene3D" id="3.30.420.40">
    <property type="match status" value="2"/>
</dbReference>
<evidence type="ECO:0000313" key="2">
    <source>
        <dbReference type="EMBL" id="MCO6161163.1"/>
    </source>
</evidence>
<dbReference type="PANTHER" id="PTHR43190">
    <property type="entry name" value="N-ACETYL-D-GLUCOSAMINE KINASE"/>
    <property type="match status" value="1"/>
</dbReference>
<reference evidence="2 3" key="1">
    <citation type="submission" date="2022-06" db="EMBL/GenBank/DDBJ databases">
        <title>Whole-genome of Asaia lannensis strain LMG 27011T.</title>
        <authorList>
            <person name="Sombolestani A."/>
        </authorList>
    </citation>
    <scope>NUCLEOTIDE SEQUENCE [LARGE SCALE GENOMIC DNA]</scope>
    <source>
        <strain evidence="2 3">NBRC 102526</strain>
    </source>
</reference>
<dbReference type="GO" id="GO:0016301">
    <property type="term" value="F:kinase activity"/>
    <property type="evidence" value="ECO:0007669"/>
    <property type="project" value="UniProtKB-KW"/>
</dbReference>
<organism evidence="2 3">
    <name type="scientific">Asaia lannensis NBRC 102526</name>
    <dbReference type="NCBI Taxonomy" id="1307926"/>
    <lineage>
        <taxon>Bacteria</taxon>
        <taxon>Pseudomonadati</taxon>
        <taxon>Pseudomonadota</taxon>
        <taxon>Alphaproteobacteria</taxon>
        <taxon>Acetobacterales</taxon>
        <taxon>Acetobacteraceae</taxon>
        <taxon>Asaia</taxon>
    </lineage>
</organism>
<name>A0ABT1CJX4_9PROT</name>
<sequence>MQNNDIVAVDGGGTKTLLLRVRPDATIADIRKAGGSNPFDVPDWRNVVTTLLEGQQPYIRAAAFGMAGFGESGRLSRDLAQTLGEACGAPHIIHNDVDMARRGAFLNGPGILLLSGTGSMAWGQDEQGRTARVGGWGSLFGDEGSAYWIGRQALSLLTQILDGRAQDEKAPDGSGFVQGFAALQGWSGDEAGCGAALQEWYAGLDEARPAVAALAAGVGQLAEQGCAQAYSIFERAAEQLARHVQALRGRLSDPQLVWSYAGGTMRSALLRQKLTEKCGPPQIPGLPPIGGAVLVAARLAGWTTDARFVATLSRELGDAGLS</sequence>
<accession>A0ABT1CJX4</accession>
<keyword evidence="2" id="KW-0418">Kinase</keyword>
<protein>
    <submittedName>
        <fullName evidence="2">N-acetylglucosamine kinase</fullName>
    </submittedName>
</protein>
<dbReference type="Pfam" id="PF01869">
    <property type="entry name" value="BcrAD_BadFG"/>
    <property type="match status" value="1"/>
</dbReference>
<dbReference type="SUPFAM" id="SSF53067">
    <property type="entry name" value="Actin-like ATPase domain"/>
    <property type="match status" value="2"/>
</dbReference>
<keyword evidence="3" id="KW-1185">Reference proteome</keyword>
<evidence type="ECO:0000313" key="3">
    <source>
        <dbReference type="Proteomes" id="UP001523401"/>
    </source>
</evidence>
<gene>
    <name evidence="2" type="ORF">NF685_14080</name>
</gene>
<dbReference type="PANTHER" id="PTHR43190:SF3">
    <property type="entry name" value="N-ACETYL-D-GLUCOSAMINE KINASE"/>
    <property type="match status" value="1"/>
</dbReference>
<dbReference type="InterPro" id="IPR002731">
    <property type="entry name" value="ATPase_BadF"/>
</dbReference>
<comment type="caution">
    <text evidence="2">The sequence shown here is derived from an EMBL/GenBank/DDBJ whole genome shotgun (WGS) entry which is preliminary data.</text>
</comment>
<dbReference type="InterPro" id="IPR043129">
    <property type="entry name" value="ATPase_NBD"/>
</dbReference>
<dbReference type="InterPro" id="IPR052519">
    <property type="entry name" value="Euk-type_GlcNAc_Kinase"/>
</dbReference>
<proteinExistence type="predicted"/>
<dbReference type="CDD" id="cd24007">
    <property type="entry name" value="ASKHA_NBD_eukNAGK-like"/>
    <property type="match status" value="1"/>
</dbReference>